<dbReference type="GO" id="GO:0004674">
    <property type="term" value="F:protein serine/threonine kinase activity"/>
    <property type="evidence" value="ECO:0007669"/>
    <property type="project" value="TreeGrafter"/>
</dbReference>
<proteinExistence type="predicted"/>
<reference evidence="5" key="1">
    <citation type="submission" date="2021-01" db="EMBL/GenBank/DDBJ databases">
        <authorList>
            <consortium name="Genoscope - CEA"/>
            <person name="William W."/>
        </authorList>
    </citation>
    <scope>NUCLEOTIDE SEQUENCE</scope>
</reference>
<dbReference type="AlphaFoldDB" id="A0A8S1QAA4"/>
<dbReference type="PANTHER" id="PTHR24346">
    <property type="entry name" value="MAP/MICROTUBULE AFFINITY-REGULATING KINASE"/>
    <property type="match status" value="1"/>
</dbReference>
<dbReference type="Pfam" id="PF00069">
    <property type="entry name" value="Pkinase"/>
    <property type="match status" value="1"/>
</dbReference>
<keyword evidence="6" id="KW-1185">Reference proteome</keyword>
<dbReference type="OrthoDB" id="10252171at2759"/>
<name>A0A8S1QAA4_9CILI</name>
<gene>
    <name evidence="5" type="ORF">PSON_ATCC_30995.1.T1010117</name>
</gene>
<evidence type="ECO:0000256" key="1">
    <source>
        <dbReference type="ARBA" id="ARBA00011245"/>
    </source>
</evidence>
<comment type="subunit">
    <text evidence="1">Monomer.</text>
</comment>
<keyword evidence="2" id="KW-0547">Nucleotide-binding</keyword>
<evidence type="ECO:0000313" key="5">
    <source>
        <dbReference type="EMBL" id="CAD8112666.1"/>
    </source>
</evidence>
<evidence type="ECO:0000256" key="2">
    <source>
        <dbReference type="ARBA" id="ARBA00022741"/>
    </source>
</evidence>
<feature type="domain" description="Protein kinase" evidence="4">
    <location>
        <begin position="97"/>
        <end position="353"/>
    </location>
</feature>
<dbReference type="GO" id="GO:0005524">
    <property type="term" value="F:ATP binding"/>
    <property type="evidence" value="ECO:0007669"/>
    <property type="project" value="UniProtKB-KW"/>
</dbReference>
<evidence type="ECO:0000259" key="4">
    <source>
        <dbReference type="PROSITE" id="PS50011"/>
    </source>
</evidence>
<keyword evidence="3" id="KW-0067">ATP-binding</keyword>
<organism evidence="5 6">
    <name type="scientific">Paramecium sonneborni</name>
    <dbReference type="NCBI Taxonomy" id="65129"/>
    <lineage>
        <taxon>Eukaryota</taxon>
        <taxon>Sar</taxon>
        <taxon>Alveolata</taxon>
        <taxon>Ciliophora</taxon>
        <taxon>Intramacronucleata</taxon>
        <taxon>Oligohymenophorea</taxon>
        <taxon>Peniculida</taxon>
        <taxon>Parameciidae</taxon>
        <taxon>Paramecium</taxon>
    </lineage>
</organism>
<accession>A0A8S1QAA4</accession>
<dbReference type="GO" id="GO:0035556">
    <property type="term" value="P:intracellular signal transduction"/>
    <property type="evidence" value="ECO:0007669"/>
    <property type="project" value="TreeGrafter"/>
</dbReference>
<comment type="caution">
    <text evidence="5">The sequence shown here is derived from an EMBL/GenBank/DDBJ whole genome shotgun (WGS) entry which is preliminary data.</text>
</comment>
<dbReference type="FunFam" id="1.10.510.10:FF:000571">
    <property type="entry name" value="Maternal embryonic leucine zipper kinase"/>
    <property type="match status" value="1"/>
</dbReference>
<dbReference type="PANTHER" id="PTHR24346:SF30">
    <property type="entry name" value="MATERNAL EMBRYONIC LEUCINE ZIPPER KINASE"/>
    <property type="match status" value="1"/>
</dbReference>
<dbReference type="PROSITE" id="PS00108">
    <property type="entry name" value="PROTEIN_KINASE_ST"/>
    <property type="match status" value="1"/>
</dbReference>
<dbReference type="PROSITE" id="PS50011">
    <property type="entry name" value="PROTEIN_KINASE_DOM"/>
    <property type="match status" value="1"/>
</dbReference>
<protein>
    <recommendedName>
        <fullName evidence="4">Protein kinase domain-containing protein</fullName>
    </recommendedName>
</protein>
<dbReference type="SMART" id="SM00220">
    <property type="entry name" value="S_TKc"/>
    <property type="match status" value="1"/>
</dbReference>
<sequence>MKNCLSTNFNSSSFSHPQLTIYLQSQNPMHVTISQASSLNKIIKLVAGMKTSQKIRVFDHQCQEIFEEDLQYLKQNGKLFVTTNGKKLDSKYILFEHIPKSLICKGGQATIMHIQHKITNEDKIIKFLSDDQKSQYLYIAREAVILEQLKHKNIVKLYSYKLFPNKSEAVLEMEYLKGETLLDFVVENGPLNEKIARYLFNQILDGLAYMHRNNVIHRDLKLENILFTDNTKFQIKIIDFGLAYLSGTGIPFDEPLNVGTVQYISPEILSGKLKKINFCQDIWALGILLFYLIFGQYPFNGKNNAEIFISISEGKYRFPRQVSFELVTLIRELLNPNHKSRIKLQDIQKNKWVQGLVQENLQLSIPFSDLETTLKEQYNNEVSNKEQQNDCQNQSKRQEQDLILEQICTQKMQKQ</sequence>
<dbReference type="EMBL" id="CAJJDN010000101">
    <property type="protein sequence ID" value="CAD8112666.1"/>
    <property type="molecule type" value="Genomic_DNA"/>
</dbReference>
<evidence type="ECO:0000256" key="3">
    <source>
        <dbReference type="ARBA" id="ARBA00022840"/>
    </source>
</evidence>
<dbReference type="GO" id="GO:0005737">
    <property type="term" value="C:cytoplasm"/>
    <property type="evidence" value="ECO:0007669"/>
    <property type="project" value="TreeGrafter"/>
</dbReference>
<dbReference type="Proteomes" id="UP000692954">
    <property type="component" value="Unassembled WGS sequence"/>
</dbReference>
<dbReference type="InterPro" id="IPR000719">
    <property type="entry name" value="Prot_kinase_dom"/>
</dbReference>
<evidence type="ECO:0000313" key="6">
    <source>
        <dbReference type="Proteomes" id="UP000692954"/>
    </source>
</evidence>
<dbReference type="InterPro" id="IPR008271">
    <property type="entry name" value="Ser/Thr_kinase_AS"/>
</dbReference>